<proteinExistence type="predicted"/>
<gene>
    <name evidence="2" type="ORF">QBC36DRAFT_314615</name>
</gene>
<evidence type="ECO:0000313" key="3">
    <source>
        <dbReference type="Proteomes" id="UP001302321"/>
    </source>
</evidence>
<feature type="region of interest" description="Disordered" evidence="1">
    <location>
        <begin position="172"/>
        <end position="221"/>
    </location>
</feature>
<evidence type="ECO:0000313" key="2">
    <source>
        <dbReference type="EMBL" id="KAK4172670.1"/>
    </source>
</evidence>
<reference evidence="2" key="1">
    <citation type="journal article" date="2023" name="Mol. Phylogenet. Evol.">
        <title>Genome-scale phylogeny and comparative genomics of the fungal order Sordariales.</title>
        <authorList>
            <person name="Hensen N."/>
            <person name="Bonometti L."/>
            <person name="Westerberg I."/>
            <person name="Brannstrom I.O."/>
            <person name="Guillou S."/>
            <person name="Cros-Aarteil S."/>
            <person name="Calhoun S."/>
            <person name="Haridas S."/>
            <person name="Kuo A."/>
            <person name="Mondo S."/>
            <person name="Pangilinan J."/>
            <person name="Riley R."/>
            <person name="LaButti K."/>
            <person name="Andreopoulos B."/>
            <person name="Lipzen A."/>
            <person name="Chen C."/>
            <person name="Yan M."/>
            <person name="Daum C."/>
            <person name="Ng V."/>
            <person name="Clum A."/>
            <person name="Steindorff A."/>
            <person name="Ohm R.A."/>
            <person name="Martin F."/>
            <person name="Silar P."/>
            <person name="Natvig D.O."/>
            <person name="Lalanne C."/>
            <person name="Gautier V."/>
            <person name="Ament-Velasquez S.L."/>
            <person name="Kruys A."/>
            <person name="Hutchinson M.I."/>
            <person name="Powell A.J."/>
            <person name="Barry K."/>
            <person name="Miller A.N."/>
            <person name="Grigoriev I.V."/>
            <person name="Debuchy R."/>
            <person name="Gladieux P."/>
            <person name="Hiltunen Thoren M."/>
            <person name="Johannesson H."/>
        </authorList>
    </citation>
    <scope>NUCLEOTIDE SEQUENCE</scope>
    <source>
        <strain evidence="2">CBS 892.96</strain>
    </source>
</reference>
<organism evidence="2 3">
    <name type="scientific">Triangularia setosa</name>
    <dbReference type="NCBI Taxonomy" id="2587417"/>
    <lineage>
        <taxon>Eukaryota</taxon>
        <taxon>Fungi</taxon>
        <taxon>Dikarya</taxon>
        <taxon>Ascomycota</taxon>
        <taxon>Pezizomycotina</taxon>
        <taxon>Sordariomycetes</taxon>
        <taxon>Sordariomycetidae</taxon>
        <taxon>Sordariales</taxon>
        <taxon>Podosporaceae</taxon>
        <taxon>Triangularia</taxon>
    </lineage>
</organism>
<feature type="compositionally biased region" description="Basic and acidic residues" evidence="1">
    <location>
        <begin position="201"/>
        <end position="210"/>
    </location>
</feature>
<name>A0AAN6W0J0_9PEZI</name>
<sequence>MADLVGLKDIGISVENTNEWLDSPHVVKRFEELLRRVLRFDSKHIAAAMIIDELRNMEKEFGKAREKLEGVHTSLPCRSNPSYSGKRSFLMFPWAKKAGQVSSSSLSIASASPSTFNIASNKSHSIRTSVKWKLIDKKTSENVSKPVSELSDVLYKFPSLGSKGLVNRQTSGCRATGQLQKPYSKIQNSSIGNNQRRVGKGKNELPDSPHFEYTPNKSPNQ</sequence>
<dbReference type="EMBL" id="MU866403">
    <property type="protein sequence ID" value="KAK4172670.1"/>
    <property type="molecule type" value="Genomic_DNA"/>
</dbReference>
<reference evidence="2" key="2">
    <citation type="submission" date="2023-05" db="EMBL/GenBank/DDBJ databases">
        <authorList>
            <consortium name="Lawrence Berkeley National Laboratory"/>
            <person name="Steindorff A."/>
            <person name="Hensen N."/>
            <person name="Bonometti L."/>
            <person name="Westerberg I."/>
            <person name="Brannstrom I.O."/>
            <person name="Guillou S."/>
            <person name="Cros-Aarteil S."/>
            <person name="Calhoun S."/>
            <person name="Haridas S."/>
            <person name="Kuo A."/>
            <person name="Mondo S."/>
            <person name="Pangilinan J."/>
            <person name="Riley R."/>
            <person name="Labutti K."/>
            <person name="Andreopoulos B."/>
            <person name="Lipzen A."/>
            <person name="Chen C."/>
            <person name="Yanf M."/>
            <person name="Daum C."/>
            <person name="Ng V."/>
            <person name="Clum A."/>
            <person name="Ohm R."/>
            <person name="Martin F."/>
            <person name="Silar P."/>
            <person name="Natvig D."/>
            <person name="Lalanne C."/>
            <person name="Gautier V."/>
            <person name="Ament-Velasquez S.L."/>
            <person name="Kruys A."/>
            <person name="Hutchinson M.I."/>
            <person name="Powell A.J."/>
            <person name="Barry K."/>
            <person name="Miller A.N."/>
            <person name="Grigoriev I.V."/>
            <person name="Debuchy R."/>
            <person name="Gladieux P."/>
            <person name="Thoren M.H."/>
            <person name="Johannesson H."/>
        </authorList>
    </citation>
    <scope>NUCLEOTIDE SEQUENCE</scope>
    <source>
        <strain evidence="2">CBS 892.96</strain>
    </source>
</reference>
<dbReference type="AlphaFoldDB" id="A0AAN6W0J0"/>
<protein>
    <submittedName>
        <fullName evidence="2">Uncharacterized protein</fullName>
    </submittedName>
</protein>
<keyword evidence="3" id="KW-1185">Reference proteome</keyword>
<accession>A0AAN6W0J0</accession>
<comment type="caution">
    <text evidence="2">The sequence shown here is derived from an EMBL/GenBank/DDBJ whole genome shotgun (WGS) entry which is preliminary data.</text>
</comment>
<feature type="compositionally biased region" description="Polar residues" evidence="1">
    <location>
        <begin position="172"/>
        <end position="196"/>
    </location>
</feature>
<evidence type="ECO:0000256" key="1">
    <source>
        <dbReference type="SAM" id="MobiDB-lite"/>
    </source>
</evidence>
<dbReference type="Proteomes" id="UP001302321">
    <property type="component" value="Unassembled WGS sequence"/>
</dbReference>